<reference evidence="2 3" key="1">
    <citation type="journal article" date="2013" name="Mar. Genomics">
        <title>Expression of sulfatases in Rhodopirellula baltica and the diversity of sulfatases in the genus Rhodopirellula.</title>
        <authorList>
            <person name="Wegner C.E."/>
            <person name="Richter-Heitmann T."/>
            <person name="Klindworth A."/>
            <person name="Klockow C."/>
            <person name="Richter M."/>
            <person name="Achstetter T."/>
            <person name="Glockner F.O."/>
            <person name="Harder J."/>
        </authorList>
    </citation>
    <scope>NUCLEOTIDE SEQUENCE [LARGE SCALE GENOMIC DNA]</scope>
    <source>
        <strain evidence="2 3">SM41</strain>
    </source>
</reference>
<gene>
    <name evidence="2" type="ORF">RSSM_02563</name>
</gene>
<evidence type="ECO:0000313" key="3">
    <source>
        <dbReference type="Proteomes" id="UP000011885"/>
    </source>
</evidence>
<name>M5U3Z9_9BACT</name>
<accession>M5U3Z9</accession>
<evidence type="ECO:0000313" key="2">
    <source>
        <dbReference type="EMBL" id="EMI55999.1"/>
    </source>
</evidence>
<feature type="compositionally biased region" description="Basic and acidic residues" evidence="1">
    <location>
        <begin position="1"/>
        <end position="11"/>
    </location>
</feature>
<dbReference type="EMBL" id="ANOH01000181">
    <property type="protein sequence ID" value="EMI55999.1"/>
    <property type="molecule type" value="Genomic_DNA"/>
</dbReference>
<dbReference type="PATRIC" id="fig|1263870.3.peg.2725"/>
<evidence type="ECO:0000256" key="1">
    <source>
        <dbReference type="SAM" id="MobiDB-lite"/>
    </source>
</evidence>
<organism evidence="2 3">
    <name type="scientific">Rhodopirellula sallentina SM41</name>
    <dbReference type="NCBI Taxonomy" id="1263870"/>
    <lineage>
        <taxon>Bacteria</taxon>
        <taxon>Pseudomonadati</taxon>
        <taxon>Planctomycetota</taxon>
        <taxon>Planctomycetia</taxon>
        <taxon>Pirellulales</taxon>
        <taxon>Pirellulaceae</taxon>
        <taxon>Rhodopirellula</taxon>
    </lineage>
</organism>
<feature type="compositionally biased region" description="Polar residues" evidence="1">
    <location>
        <begin position="12"/>
        <end position="21"/>
    </location>
</feature>
<dbReference type="AlphaFoldDB" id="M5U3Z9"/>
<sequence>MINKGAFEKRQASTSEQNQRIDNAAVRNRPVSFDSRMNIAADRGRGDCR</sequence>
<keyword evidence="3" id="KW-1185">Reference proteome</keyword>
<feature type="region of interest" description="Disordered" evidence="1">
    <location>
        <begin position="1"/>
        <end position="29"/>
    </location>
</feature>
<comment type="caution">
    <text evidence="2">The sequence shown here is derived from an EMBL/GenBank/DDBJ whole genome shotgun (WGS) entry which is preliminary data.</text>
</comment>
<proteinExistence type="predicted"/>
<dbReference type="Proteomes" id="UP000011885">
    <property type="component" value="Unassembled WGS sequence"/>
</dbReference>
<protein>
    <submittedName>
        <fullName evidence="2">Uncharacterized protein</fullName>
    </submittedName>
</protein>